<dbReference type="RefSeq" id="WP_248706180.1">
    <property type="nucleotide sequence ID" value="NZ_CAKOET010000003.1"/>
</dbReference>
<name>A0ABM9D3T1_9LACO</name>
<accession>A0ABM9D3T1</accession>
<gene>
    <name evidence="1" type="ORF">LMG032447_00767</name>
</gene>
<dbReference type="Proteomes" id="UP000838102">
    <property type="component" value="Unassembled WGS sequence"/>
</dbReference>
<sequence length="86" mass="10133">MTIDQIIHQLARSLQPVSHGEQNTIYEIHIINQRYSQQLNVFFEWHRLGRATISRQIGTIPFVYVQNLDQIAQKLTKETQMNVLID</sequence>
<proteinExistence type="predicted"/>
<protein>
    <submittedName>
        <fullName evidence="1">Uncharacterized protein</fullName>
    </submittedName>
</protein>
<reference evidence="1" key="1">
    <citation type="submission" date="2022-03" db="EMBL/GenBank/DDBJ databases">
        <authorList>
            <person name="Hettiarachchi G."/>
        </authorList>
    </citation>
    <scope>NUCLEOTIDE SEQUENCE</scope>
    <source>
        <strain evidence="1">LMG 32447</strain>
    </source>
</reference>
<keyword evidence="2" id="KW-1185">Reference proteome</keyword>
<evidence type="ECO:0000313" key="1">
    <source>
        <dbReference type="EMBL" id="CAH1853978.1"/>
    </source>
</evidence>
<organism evidence="1 2">
    <name type="scientific">Convivina praedatoris</name>
    <dbReference type="NCBI Taxonomy" id="2880963"/>
    <lineage>
        <taxon>Bacteria</taxon>
        <taxon>Bacillati</taxon>
        <taxon>Bacillota</taxon>
        <taxon>Bacilli</taxon>
        <taxon>Lactobacillales</taxon>
        <taxon>Lactobacillaceae</taxon>
        <taxon>Convivina</taxon>
    </lineage>
</organism>
<comment type="caution">
    <text evidence="1">The sequence shown here is derived from an EMBL/GenBank/DDBJ whole genome shotgun (WGS) entry which is preliminary data.</text>
</comment>
<evidence type="ECO:0000313" key="2">
    <source>
        <dbReference type="Proteomes" id="UP000838102"/>
    </source>
</evidence>
<dbReference type="EMBL" id="CAKOEU010000003">
    <property type="protein sequence ID" value="CAH1853978.1"/>
    <property type="molecule type" value="Genomic_DNA"/>
</dbReference>